<evidence type="ECO:0000256" key="1">
    <source>
        <dbReference type="SAM" id="MobiDB-lite"/>
    </source>
</evidence>
<gene>
    <name evidence="4" type="ORF">CCMP2556_LOCUS43478</name>
</gene>
<sequence length="2207" mass="245263">MWKRGRWVAHHCAKEKESEVRADPVAGFDLSQLAPLLMLLQQVLALVNSGSFDLQDVLQKLGAAGEKQVFQPVWQLRPSDWDASILSIDEITHRICEKSPAKLQAVSFVQNDSELDELRTLLSGFEDASHELGITAIMLATKGDTPKQDGEIIQVPGKRQGKVTPRMAHVVKLGSNCPSLKRTIRRIESTPEMVKTVVLRLATEARYHDESKWKAILEHSSHAAHKWLHSNLPAVMQRKVRDTWGWQLESSKGGGKALVTAMVRVEHTAVNSMLSLSGKESWFIEPLRWDQPDVPACEVKWVKRNPEEPGPQYANRVHAEAGNLGVARGWKSLGVRVPRGSETRSKTRTKTWRVTGVPSDWSHEPVFAELQAAGLSNLQLTSRKSYGRKATLFLTASCENDVDFVEIRFEGSPMIATAFNPAKHHRSERKPLKSGSGLSFAPDAFPSETDTHGKSVRTSFYVASPVKKKQKVEEVAETQLDASQPDSSMDTREPAEATSPREGAAGKRAAGSPNKGDDCAPRSKVLKRPVPSGMSRVKNAGQGNCLFEAIGQALSPNKPKHGRTVRAAIVTHLRRHSDRYQPWWDALGPDGKSCDSFDAYLKLLNKPGAWAGCLEIAAAAAHYDKAIYVFGPVLQSHVEGYNTSCANGYLSLWYEDNHYEWLKGPVPDDVRKNVCNGPLQGGRGGATSSKVSTSASGRTRSSALPPPPSFGGRTRKSALPDLPVPSVLSAQQNTQVSAKSVSSSRCLDEVDLADRDDMPDPPPVTQQCQCKKCKALASSVKKLSSVRCDASFKGGPKRKQLIASLQKFADKLSVGSQEHTATLQVVSKISPPANVDELVPRAHNVVQVQTPGKRKQAALFCTRCRRLSATKKHLNKFNCSSAAVWSPARERVLRQQLNPMTVLEAANGGQRCPKHDGALRIATLNVRSLKGKMPEVLQLADSLSVDILCLQEVRLSEDNLLAASHAAKRSGWQFFASPCAMNNAGAPTAGVAILSKWPVDKYVLPDPSCVLRAQQGRWQIMRVHRPGSRPFLCVNLYLHASDKMQARNLGKSLFEAIAVSGEDCIFIGDWNCTAEEEPVCSVLRSGCLHMADDVAGIGTLAIPTHDKGRHIDFALHSIGLVPCARSQSAGIADHCAVMYDFAVAGLEPCFKVPPPKTLKAKEPVEQERWDASFPLERFDLLLAQQDVQRAWNLLSDHAESLLQPHSVGRSRTTVPGPTCVATAPTKVERLQTVLERRLRRTLRRLAELQKTDADWSLARKVLNALPYLQKHFPELTEVQNLDTNLIAVLEQCLQKEICASREAGLQSWKRKMEEDESSLVRWVKGADKVSCFATDDSRVPVHPQRKAEHFANFWQKVWSPPSLAQEEAVDPFLDWIPPGGFSCSEPNFTPANLRSQVRKAVGKAHGPDGWTGDSWSLLPMGFFDALAKLWNVVMKTARLPYQWHSVRCVLIPKEVGLRPISIAALAWRTGIGVLAQQLAHWIDSWAPDELVGGLKGRSSATAHEQLHESIAWPKVFGAKIDIAKCFDHVDVKQALRVWSKLGAPHTVVAVLQSFYDKQTKTMEWLGSSTKPFGCSRGLLQGCPLSCGLLAGLMTVWYWHIKASAPQVCVSVFIDDRTLWSSDWRQLCLSLEASSRIEEALGLSLNHSKCELFCKCSSFQLVSVKRWNHESHRNWKVCRQFKLLGVHYSLSKRRRTPVEDTVTRKVSARLRRLRTATSNQRNKRKLTRSLVLSLFAHSGPWTTVSKKLLNQWRNTIEQTIIGRAVPGRSRFLLWQYLGPDLCPEFALDRRVVFHELWKVRRAVSSCCSLLDIEQVCAAMPQPSTSYRLAEVLNKWQWQHISQSRFRTPQGDLDLAFDGLPAIKEAMRHAWLAYLWRNEPRAQDDAEVCQRVLPVYQAHSAWMRQGVSDWESFCIAVGAGKDSRKLAKQHELESFNCACGREWPSRTHVTWHCPSCPGLPEASRPTRKAEERLLVPSIQLPPIPDERCSQFLRPDPNLCDLFRRTATADQVLLVASDGSSQKVQNLRRAAWSVATTDRVFAARLQGLDQNIFGAESVAVLKAFIAATHLRVDLLLVCDNLAVVRRVKQIQTTGYLPQWAPGLWKALSLVCSTHEIAWVPSHDKLLDWTPSLAGHMAETWRLLNKRADAKAQEQAARSVHELLDWKFTFDAAVAWSASALDRQRSALRFLRRLIAPSAPSCDVPSVGLSA</sequence>
<evidence type="ECO:0000313" key="4">
    <source>
        <dbReference type="EMBL" id="CAK9090477.1"/>
    </source>
</evidence>
<name>A0ABP0QQC1_9DINO</name>
<dbReference type="CDD" id="cd22744">
    <property type="entry name" value="OTU"/>
    <property type="match status" value="1"/>
</dbReference>
<dbReference type="Gene3D" id="3.30.70.270">
    <property type="match status" value="1"/>
</dbReference>
<feature type="domain" description="OTU" evidence="2">
    <location>
        <begin position="534"/>
        <end position="665"/>
    </location>
</feature>
<evidence type="ECO:0000259" key="2">
    <source>
        <dbReference type="PROSITE" id="PS50802"/>
    </source>
</evidence>
<dbReference type="Pfam" id="PF00078">
    <property type="entry name" value="RVT_1"/>
    <property type="match status" value="1"/>
</dbReference>
<dbReference type="SUPFAM" id="SSF56672">
    <property type="entry name" value="DNA/RNA polymerases"/>
    <property type="match status" value="1"/>
</dbReference>
<dbReference type="InterPro" id="IPR036691">
    <property type="entry name" value="Endo/exonu/phosph_ase_sf"/>
</dbReference>
<dbReference type="InterPro" id="IPR003323">
    <property type="entry name" value="OTU_dom"/>
</dbReference>
<keyword evidence="5" id="KW-1185">Reference proteome</keyword>
<dbReference type="InterPro" id="IPR043502">
    <property type="entry name" value="DNA/RNA_pol_sf"/>
</dbReference>
<feature type="region of interest" description="Disordered" evidence="1">
    <location>
        <begin position="471"/>
        <end position="537"/>
    </location>
</feature>
<dbReference type="Proteomes" id="UP001642484">
    <property type="component" value="Unassembled WGS sequence"/>
</dbReference>
<dbReference type="PROSITE" id="PS50802">
    <property type="entry name" value="OTU"/>
    <property type="match status" value="1"/>
</dbReference>
<protein>
    <recommendedName>
        <fullName evidence="6">LINE-1 reverse transcriptase-like</fullName>
    </recommendedName>
</protein>
<dbReference type="SUPFAM" id="SSF54001">
    <property type="entry name" value="Cysteine proteinases"/>
    <property type="match status" value="1"/>
</dbReference>
<proteinExistence type="predicted"/>
<evidence type="ECO:0000313" key="5">
    <source>
        <dbReference type="Proteomes" id="UP001642484"/>
    </source>
</evidence>
<evidence type="ECO:0000259" key="3">
    <source>
        <dbReference type="PROSITE" id="PS50878"/>
    </source>
</evidence>
<dbReference type="InterPro" id="IPR038765">
    <property type="entry name" value="Papain-like_cys_pep_sf"/>
</dbReference>
<dbReference type="InterPro" id="IPR043128">
    <property type="entry name" value="Rev_trsase/Diguanyl_cyclase"/>
</dbReference>
<feature type="region of interest" description="Disordered" evidence="1">
    <location>
        <begin position="420"/>
        <end position="453"/>
    </location>
</feature>
<feature type="region of interest" description="Disordered" evidence="1">
    <location>
        <begin position="673"/>
        <end position="718"/>
    </location>
</feature>
<dbReference type="Pfam" id="PF02338">
    <property type="entry name" value="OTU"/>
    <property type="match status" value="1"/>
</dbReference>
<dbReference type="InterPro" id="IPR036397">
    <property type="entry name" value="RNaseH_sf"/>
</dbReference>
<dbReference type="InterPro" id="IPR000477">
    <property type="entry name" value="RT_dom"/>
</dbReference>
<evidence type="ECO:0008006" key="6">
    <source>
        <dbReference type="Google" id="ProtNLM"/>
    </source>
</evidence>
<dbReference type="Gene3D" id="3.60.10.10">
    <property type="entry name" value="Endonuclease/exonuclease/phosphatase"/>
    <property type="match status" value="1"/>
</dbReference>
<feature type="compositionally biased region" description="Low complexity" evidence="1">
    <location>
        <begin position="692"/>
        <end position="703"/>
    </location>
</feature>
<dbReference type="Pfam" id="PF03372">
    <property type="entry name" value="Exo_endo_phos"/>
    <property type="match status" value="1"/>
</dbReference>
<reference evidence="4 5" key="1">
    <citation type="submission" date="2024-02" db="EMBL/GenBank/DDBJ databases">
        <authorList>
            <person name="Chen Y."/>
            <person name="Shah S."/>
            <person name="Dougan E. K."/>
            <person name="Thang M."/>
            <person name="Chan C."/>
        </authorList>
    </citation>
    <scope>NUCLEOTIDE SEQUENCE [LARGE SCALE GENOMIC DNA]</scope>
</reference>
<organism evidence="4 5">
    <name type="scientific">Durusdinium trenchii</name>
    <dbReference type="NCBI Taxonomy" id="1381693"/>
    <lineage>
        <taxon>Eukaryota</taxon>
        <taxon>Sar</taxon>
        <taxon>Alveolata</taxon>
        <taxon>Dinophyceae</taxon>
        <taxon>Suessiales</taxon>
        <taxon>Symbiodiniaceae</taxon>
        <taxon>Durusdinium</taxon>
    </lineage>
</organism>
<dbReference type="SUPFAM" id="SSF56219">
    <property type="entry name" value="DNase I-like"/>
    <property type="match status" value="1"/>
</dbReference>
<feature type="domain" description="Reverse transcriptase" evidence="3">
    <location>
        <begin position="1432"/>
        <end position="1687"/>
    </location>
</feature>
<dbReference type="SUPFAM" id="SSF53098">
    <property type="entry name" value="Ribonuclease H-like"/>
    <property type="match status" value="1"/>
</dbReference>
<comment type="caution">
    <text evidence="4">The sequence shown here is derived from an EMBL/GenBank/DDBJ whole genome shotgun (WGS) entry which is preliminary data.</text>
</comment>
<dbReference type="Gene3D" id="3.90.70.80">
    <property type="match status" value="1"/>
</dbReference>
<accession>A0ABP0QQC1</accession>
<dbReference type="EMBL" id="CAXAMN010024851">
    <property type="protein sequence ID" value="CAK9090477.1"/>
    <property type="molecule type" value="Genomic_DNA"/>
</dbReference>
<dbReference type="Gene3D" id="3.30.420.10">
    <property type="entry name" value="Ribonuclease H-like superfamily/Ribonuclease H"/>
    <property type="match status" value="1"/>
</dbReference>
<dbReference type="InterPro" id="IPR005135">
    <property type="entry name" value="Endo/exonuclease/phosphatase"/>
</dbReference>
<dbReference type="InterPro" id="IPR012337">
    <property type="entry name" value="RNaseH-like_sf"/>
</dbReference>
<dbReference type="PANTHER" id="PTHR19446">
    <property type="entry name" value="REVERSE TRANSCRIPTASES"/>
    <property type="match status" value="1"/>
</dbReference>
<dbReference type="PROSITE" id="PS50878">
    <property type="entry name" value="RT_POL"/>
    <property type="match status" value="1"/>
</dbReference>